<dbReference type="Gene3D" id="3.30.930.10">
    <property type="entry name" value="Bira Bifunctional Protein, Domain 2"/>
    <property type="match status" value="1"/>
</dbReference>
<dbReference type="InterPro" id="IPR004143">
    <property type="entry name" value="BPL_LPL_catalytic"/>
</dbReference>
<evidence type="ECO:0000259" key="1">
    <source>
        <dbReference type="PROSITE" id="PS51733"/>
    </source>
</evidence>
<feature type="domain" description="BPL/LPL catalytic" evidence="1">
    <location>
        <begin position="128"/>
        <end position="322"/>
    </location>
</feature>
<organism evidence="2 3">
    <name type="scientific">Streptomyces cacaoi</name>
    <dbReference type="NCBI Taxonomy" id="1898"/>
    <lineage>
        <taxon>Bacteria</taxon>
        <taxon>Bacillati</taxon>
        <taxon>Actinomycetota</taxon>
        <taxon>Actinomycetes</taxon>
        <taxon>Kitasatosporales</taxon>
        <taxon>Streptomycetaceae</taxon>
        <taxon>Streptomyces</taxon>
    </lineage>
</organism>
<dbReference type="GO" id="GO:0016874">
    <property type="term" value="F:ligase activity"/>
    <property type="evidence" value="ECO:0007669"/>
    <property type="project" value="UniProtKB-KW"/>
</dbReference>
<evidence type="ECO:0000313" key="3">
    <source>
        <dbReference type="Proteomes" id="UP000319210"/>
    </source>
</evidence>
<dbReference type="AlphaFoldDB" id="A0A4Y3RC13"/>
<dbReference type="Gene3D" id="3.30.390.50">
    <property type="entry name" value="CO dehydrogenase flavoprotein, C-terminal domain"/>
    <property type="match status" value="1"/>
</dbReference>
<reference evidence="2 3" key="1">
    <citation type="submission" date="2019-06" db="EMBL/GenBank/DDBJ databases">
        <title>Whole genome shotgun sequence of Streptomyces cacaoi subsp. cacaoi NBRC 12748.</title>
        <authorList>
            <person name="Hosoyama A."/>
            <person name="Uohara A."/>
            <person name="Ohji S."/>
            <person name="Ichikawa N."/>
        </authorList>
    </citation>
    <scope>NUCLEOTIDE SEQUENCE [LARGE SCALE GENOMIC DNA]</scope>
    <source>
        <strain evidence="2 3">NBRC 12748</strain>
    </source>
</reference>
<dbReference type="InterPro" id="IPR045864">
    <property type="entry name" value="aa-tRNA-synth_II/BPL/LPL"/>
</dbReference>
<dbReference type="Pfam" id="PF21948">
    <property type="entry name" value="LplA-B_cat"/>
    <property type="match status" value="1"/>
</dbReference>
<dbReference type="Proteomes" id="UP000319210">
    <property type="component" value="Unassembled WGS sequence"/>
</dbReference>
<dbReference type="PROSITE" id="PS51733">
    <property type="entry name" value="BPL_LPL_CATALYTIC"/>
    <property type="match status" value="1"/>
</dbReference>
<sequence length="351" mass="37928">MHGEYKIPGGKLVVVDLDDEGGVLRNVRVSGDFFLEPDEALAAIDGALEGAPSETDSAGLTARINAALPEGTSMYGVTAEGIAVCVRRALARATDWSDYDWQLIHEPPQSPALHMALDQVLTEEVAAGRRGPTLRVWEWDSPAVIIGSFQSLGNEVDPEGAARHGVTVVRRISGGGAMFVEAENTITYSLSVPAALVSGMSFADSYAYLDDWVLGALGDMGIRAWYMPLNDIASKEGKIAGAAQKRLATGDGAVLHHVTMSYDIDADKMLDVLRIGKEKMSDKGTRSAKKRVDPLRRQTGLPRGEVIERMISSFRTRYGLAEGHVTAQELARAEELALSRYSSEEWTARVP</sequence>
<dbReference type="RefSeq" id="WP_030888314.1">
    <property type="nucleotide sequence ID" value="NZ_BJMM01000092.1"/>
</dbReference>
<dbReference type="CDD" id="cd16443">
    <property type="entry name" value="LplA"/>
    <property type="match status" value="1"/>
</dbReference>
<gene>
    <name evidence="2" type="ORF">SCA03_67740</name>
</gene>
<name>A0A4Y3RC13_STRCI</name>
<proteinExistence type="predicted"/>
<comment type="caution">
    <text evidence="2">The sequence shown here is derived from an EMBL/GenBank/DDBJ whole genome shotgun (WGS) entry which is preliminary data.</text>
</comment>
<dbReference type="SUPFAM" id="SSF55681">
    <property type="entry name" value="Class II aaRS and biotin synthetases"/>
    <property type="match status" value="1"/>
</dbReference>
<dbReference type="PANTHER" id="PTHR43679:SF2">
    <property type="entry name" value="OCTANOYL-[GCVH]:PROTEIN N-OCTANOYLTRANSFERASE"/>
    <property type="match status" value="1"/>
</dbReference>
<dbReference type="EMBL" id="BJMM01000092">
    <property type="protein sequence ID" value="GEB54223.1"/>
    <property type="molecule type" value="Genomic_DNA"/>
</dbReference>
<evidence type="ECO:0000313" key="2">
    <source>
        <dbReference type="EMBL" id="GEB54223.1"/>
    </source>
</evidence>
<protein>
    <submittedName>
        <fullName evidence="2">Lipoate--protein ligase A</fullName>
    </submittedName>
</protein>
<dbReference type="OrthoDB" id="9788148at2"/>
<keyword evidence="3" id="KW-1185">Reference proteome</keyword>
<accession>A0A4Y3RC13</accession>
<dbReference type="InterPro" id="IPR050664">
    <property type="entry name" value="Octanoyltrans_LipM/LipL"/>
</dbReference>
<dbReference type="PANTHER" id="PTHR43679">
    <property type="entry name" value="OCTANOYLTRANSFERASE LIPM-RELATED"/>
    <property type="match status" value="1"/>
</dbReference>
<keyword evidence="2" id="KW-0436">Ligase</keyword>